<evidence type="ECO:0000313" key="2">
    <source>
        <dbReference type="EMBL" id="CAG8971613.1"/>
    </source>
</evidence>
<evidence type="ECO:0000256" key="1">
    <source>
        <dbReference type="SAM" id="SignalP"/>
    </source>
</evidence>
<comment type="caution">
    <text evidence="2">The sequence shown here is derived from an EMBL/GenBank/DDBJ whole genome shotgun (WGS) entry which is preliminary data.</text>
</comment>
<keyword evidence="3" id="KW-1185">Reference proteome</keyword>
<feature type="chain" id="PRO_5040431035" description="Hydrophobin" evidence="1">
    <location>
        <begin position="18"/>
        <end position="115"/>
    </location>
</feature>
<feature type="signal peptide" evidence="1">
    <location>
        <begin position="1"/>
        <end position="17"/>
    </location>
</feature>
<dbReference type="AlphaFoldDB" id="A0A9N9LD88"/>
<evidence type="ECO:0000313" key="3">
    <source>
        <dbReference type="Proteomes" id="UP000701801"/>
    </source>
</evidence>
<proteinExistence type="predicted"/>
<evidence type="ECO:0008006" key="4">
    <source>
        <dbReference type="Google" id="ProtNLM"/>
    </source>
</evidence>
<name>A0A9N9LD88_9HELO</name>
<organism evidence="2 3">
    <name type="scientific">Hymenoscyphus albidus</name>
    <dbReference type="NCBI Taxonomy" id="595503"/>
    <lineage>
        <taxon>Eukaryota</taxon>
        <taxon>Fungi</taxon>
        <taxon>Dikarya</taxon>
        <taxon>Ascomycota</taxon>
        <taxon>Pezizomycotina</taxon>
        <taxon>Leotiomycetes</taxon>
        <taxon>Helotiales</taxon>
        <taxon>Helotiaceae</taxon>
        <taxon>Hymenoscyphus</taxon>
    </lineage>
</organism>
<gene>
    <name evidence="2" type="ORF">HYALB_00008006</name>
</gene>
<reference evidence="2" key="1">
    <citation type="submission" date="2021-07" db="EMBL/GenBank/DDBJ databases">
        <authorList>
            <person name="Durling M."/>
        </authorList>
    </citation>
    <scope>NUCLEOTIDE SEQUENCE</scope>
</reference>
<sequence length="115" mass="12585">MRLNFILVLSIASSVTAQALNGPTKVFCSDKIEGDGGCEANDQETFCCNEVEIFELWEKEKTATVISKDKDGGSFCSTKGSAIKAPVAFQLLDLPEERMKATRRNMKGSGKMELE</sequence>
<dbReference type="EMBL" id="CAJVRM010000025">
    <property type="protein sequence ID" value="CAG8971613.1"/>
    <property type="molecule type" value="Genomic_DNA"/>
</dbReference>
<dbReference type="Proteomes" id="UP000701801">
    <property type="component" value="Unassembled WGS sequence"/>
</dbReference>
<accession>A0A9N9LD88</accession>
<protein>
    <recommendedName>
        <fullName evidence="4">Hydrophobin</fullName>
    </recommendedName>
</protein>
<keyword evidence="1" id="KW-0732">Signal</keyword>